<evidence type="ECO:0000256" key="3">
    <source>
        <dbReference type="ARBA" id="ARBA00022832"/>
    </source>
</evidence>
<keyword evidence="9" id="KW-1185">Reference proteome</keyword>
<evidence type="ECO:0000256" key="4">
    <source>
        <dbReference type="ARBA" id="ARBA00023239"/>
    </source>
</evidence>
<comment type="catalytic activity">
    <reaction evidence="5">
        <text>a (3S)-3-hydroxyacyl-CoA = a (2E)-enoyl-CoA + H2O</text>
        <dbReference type="Rhea" id="RHEA:16105"/>
        <dbReference type="ChEBI" id="CHEBI:15377"/>
        <dbReference type="ChEBI" id="CHEBI:57318"/>
        <dbReference type="ChEBI" id="CHEBI:58856"/>
        <dbReference type="EC" id="4.2.1.17"/>
    </reaction>
</comment>
<name>A0A1H7WLH9_9NOCA</name>
<comment type="similarity">
    <text evidence="2 7">Belongs to the enoyl-CoA hydratase/isomerase family.</text>
</comment>
<dbReference type="Pfam" id="PF00378">
    <property type="entry name" value="ECH_1"/>
    <property type="match status" value="1"/>
</dbReference>
<protein>
    <submittedName>
        <fullName evidence="8">Enoyl-CoA hydratase/carnithine racemase</fullName>
    </submittedName>
</protein>
<dbReference type="EMBL" id="FOAW01000027">
    <property type="protein sequence ID" value="SEM21828.1"/>
    <property type="molecule type" value="Genomic_DNA"/>
</dbReference>
<accession>A0A1H7WLH9</accession>
<dbReference type="InterPro" id="IPR001753">
    <property type="entry name" value="Enoyl-CoA_hydra/iso"/>
</dbReference>
<dbReference type="PANTHER" id="PTHR11941">
    <property type="entry name" value="ENOYL-COA HYDRATASE-RELATED"/>
    <property type="match status" value="1"/>
</dbReference>
<sequence>MTEAIVVERDGDIVTWTLNRPETRNVISEPDMIEAFEAAIADVNRDVTVRAVVLTAAGPSFSSGGNVKHMRDREGMFGGSPVELRGGYRHGIQRIPRALYHCEAPVIAAVNGPAIGAGCDLALMCDMRIAATTATFAESFVKLGIIPGDGGAWFLPRAVGLARAAEMAFTGDAIDAATALEWGLVSRVVEPDELVPTARALAERVAVNPPQALRMTKKLLREGQHQSLESLLELSASMQALAHHTQDHQEAVAAMLERRPPRFTGA</sequence>
<dbReference type="RefSeq" id="WP_072750872.1">
    <property type="nucleotide sequence ID" value="NZ_FOAW01000027.1"/>
</dbReference>
<evidence type="ECO:0000313" key="8">
    <source>
        <dbReference type="EMBL" id="SEM21828.1"/>
    </source>
</evidence>
<evidence type="ECO:0000256" key="1">
    <source>
        <dbReference type="ARBA" id="ARBA00002994"/>
    </source>
</evidence>
<evidence type="ECO:0000256" key="5">
    <source>
        <dbReference type="ARBA" id="ARBA00023709"/>
    </source>
</evidence>
<keyword evidence="3" id="KW-0276">Fatty acid metabolism</keyword>
<comment type="catalytic activity">
    <reaction evidence="6">
        <text>a 4-saturated-(3S)-3-hydroxyacyl-CoA = a (3E)-enoyl-CoA + H2O</text>
        <dbReference type="Rhea" id="RHEA:20724"/>
        <dbReference type="ChEBI" id="CHEBI:15377"/>
        <dbReference type="ChEBI" id="CHEBI:58521"/>
        <dbReference type="ChEBI" id="CHEBI:137480"/>
        <dbReference type="EC" id="4.2.1.17"/>
    </reaction>
</comment>
<evidence type="ECO:0000256" key="6">
    <source>
        <dbReference type="ARBA" id="ARBA00023717"/>
    </source>
</evidence>
<evidence type="ECO:0000256" key="2">
    <source>
        <dbReference type="ARBA" id="ARBA00005254"/>
    </source>
</evidence>
<comment type="function">
    <text evidence="1">Could possibly oxidize fatty acids using specific components.</text>
</comment>
<organism evidence="8 9">
    <name type="scientific">Rhodococcus maanshanensis</name>
    <dbReference type="NCBI Taxonomy" id="183556"/>
    <lineage>
        <taxon>Bacteria</taxon>
        <taxon>Bacillati</taxon>
        <taxon>Actinomycetota</taxon>
        <taxon>Actinomycetes</taxon>
        <taxon>Mycobacteriales</taxon>
        <taxon>Nocardiaceae</taxon>
        <taxon>Rhodococcus</taxon>
    </lineage>
</organism>
<proteinExistence type="inferred from homology"/>
<dbReference type="AlphaFoldDB" id="A0A1H7WLH9"/>
<keyword evidence="3" id="KW-0443">Lipid metabolism</keyword>
<dbReference type="OrthoDB" id="8452484at2"/>
<dbReference type="Gene3D" id="1.10.12.10">
    <property type="entry name" value="Lyase 2-enoyl-coa Hydratase, Chain A, domain 2"/>
    <property type="match status" value="1"/>
</dbReference>
<dbReference type="PANTHER" id="PTHR11941:SF54">
    <property type="entry name" value="ENOYL-COA HYDRATASE, MITOCHONDRIAL"/>
    <property type="match status" value="1"/>
</dbReference>
<reference evidence="9" key="1">
    <citation type="submission" date="2016-10" db="EMBL/GenBank/DDBJ databases">
        <authorList>
            <person name="Varghese N."/>
            <person name="Submissions S."/>
        </authorList>
    </citation>
    <scope>NUCLEOTIDE SEQUENCE [LARGE SCALE GENOMIC DNA]</scope>
    <source>
        <strain evidence="9">DSM 44675</strain>
    </source>
</reference>
<keyword evidence="4" id="KW-0456">Lyase</keyword>
<dbReference type="InterPro" id="IPR014748">
    <property type="entry name" value="Enoyl-CoA_hydra_C"/>
</dbReference>
<dbReference type="CDD" id="cd06558">
    <property type="entry name" value="crotonase-like"/>
    <property type="match status" value="1"/>
</dbReference>
<dbReference type="Proteomes" id="UP000198677">
    <property type="component" value="Unassembled WGS sequence"/>
</dbReference>
<dbReference type="InterPro" id="IPR029045">
    <property type="entry name" value="ClpP/crotonase-like_dom_sf"/>
</dbReference>
<evidence type="ECO:0000313" key="9">
    <source>
        <dbReference type="Proteomes" id="UP000198677"/>
    </source>
</evidence>
<dbReference type="InterPro" id="IPR018376">
    <property type="entry name" value="Enoyl-CoA_hyd/isom_CS"/>
</dbReference>
<evidence type="ECO:0000256" key="7">
    <source>
        <dbReference type="RuleBase" id="RU003707"/>
    </source>
</evidence>
<dbReference type="PROSITE" id="PS00166">
    <property type="entry name" value="ENOYL_COA_HYDRATASE"/>
    <property type="match status" value="1"/>
</dbReference>
<dbReference type="NCBIfam" id="NF006699">
    <property type="entry name" value="PRK09245.1"/>
    <property type="match status" value="1"/>
</dbReference>
<gene>
    <name evidence="8" type="ORF">SAMN05444583_12743</name>
</gene>
<dbReference type="Gene3D" id="3.90.226.10">
    <property type="entry name" value="2-enoyl-CoA Hydratase, Chain A, domain 1"/>
    <property type="match status" value="1"/>
</dbReference>
<dbReference type="GO" id="GO:0004300">
    <property type="term" value="F:enoyl-CoA hydratase activity"/>
    <property type="evidence" value="ECO:0007669"/>
    <property type="project" value="UniProtKB-EC"/>
</dbReference>
<dbReference type="GO" id="GO:0006635">
    <property type="term" value="P:fatty acid beta-oxidation"/>
    <property type="evidence" value="ECO:0007669"/>
    <property type="project" value="TreeGrafter"/>
</dbReference>
<dbReference type="SUPFAM" id="SSF52096">
    <property type="entry name" value="ClpP/crotonase"/>
    <property type="match status" value="1"/>
</dbReference>